<name>A0A6P5IIZ1_PHACI</name>
<dbReference type="GeneID" id="110193566"/>
<sequence>MMVSSLCPACHDSHKTSSSSSSSNSSSSSSSSNNNNSSSSSSSSSSSLGYDCSSSSVATSSCSSTLPDGPRALRQFQDTNTINIKGAFAEESATPA</sequence>
<keyword evidence="2" id="KW-1185">Reference proteome</keyword>
<feature type="compositionally biased region" description="Low complexity" evidence="1">
    <location>
        <begin position="17"/>
        <end position="65"/>
    </location>
</feature>
<dbReference type="Proteomes" id="UP000515140">
    <property type="component" value="Unplaced"/>
</dbReference>
<protein>
    <submittedName>
        <fullName evidence="3">Uncharacterized protein</fullName>
    </submittedName>
</protein>
<gene>
    <name evidence="3" type="primary">LOC110193566</name>
</gene>
<proteinExistence type="predicted"/>
<evidence type="ECO:0000313" key="2">
    <source>
        <dbReference type="Proteomes" id="UP000515140"/>
    </source>
</evidence>
<evidence type="ECO:0000256" key="1">
    <source>
        <dbReference type="SAM" id="MobiDB-lite"/>
    </source>
</evidence>
<dbReference type="AlphaFoldDB" id="A0A6P5IIZ1"/>
<accession>A0A6P5IIZ1</accession>
<feature type="region of interest" description="Disordered" evidence="1">
    <location>
        <begin position="1"/>
        <end position="78"/>
    </location>
</feature>
<dbReference type="InParanoid" id="A0A6P5IIZ1"/>
<organism evidence="2 3">
    <name type="scientific">Phascolarctos cinereus</name>
    <name type="common">Koala</name>
    <dbReference type="NCBI Taxonomy" id="38626"/>
    <lineage>
        <taxon>Eukaryota</taxon>
        <taxon>Metazoa</taxon>
        <taxon>Chordata</taxon>
        <taxon>Craniata</taxon>
        <taxon>Vertebrata</taxon>
        <taxon>Euteleostomi</taxon>
        <taxon>Mammalia</taxon>
        <taxon>Metatheria</taxon>
        <taxon>Diprotodontia</taxon>
        <taxon>Phascolarctidae</taxon>
        <taxon>Phascolarctos</taxon>
    </lineage>
</organism>
<dbReference type="KEGG" id="pcw:110193566"/>
<evidence type="ECO:0000313" key="3">
    <source>
        <dbReference type="RefSeq" id="XP_020821088.1"/>
    </source>
</evidence>
<reference evidence="3" key="1">
    <citation type="submission" date="2025-08" db="UniProtKB">
        <authorList>
            <consortium name="RefSeq"/>
        </authorList>
    </citation>
    <scope>IDENTIFICATION</scope>
    <source>
        <tissue evidence="3">Spleen</tissue>
    </source>
</reference>
<dbReference type="RefSeq" id="XP_020821088.1">
    <property type="nucleotide sequence ID" value="XM_020965429.1"/>
</dbReference>